<dbReference type="InterPro" id="IPR002528">
    <property type="entry name" value="MATE_fam"/>
</dbReference>
<dbReference type="Proteomes" id="UP000251571">
    <property type="component" value="Unassembled WGS sequence"/>
</dbReference>
<dbReference type="PANTHER" id="PTHR42893:SF46">
    <property type="entry name" value="PROTEIN DETOXIFICATION 44, CHLOROPLASTIC"/>
    <property type="match status" value="1"/>
</dbReference>
<evidence type="ECO:0000313" key="8">
    <source>
        <dbReference type="EMBL" id="SSA45961.1"/>
    </source>
</evidence>
<name>A0A2Y9ANB6_9RHOB</name>
<dbReference type="Proteomes" id="UP000245839">
    <property type="component" value="Unassembled WGS sequence"/>
</dbReference>
<dbReference type="GO" id="GO:0005886">
    <property type="term" value="C:plasma membrane"/>
    <property type="evidence" value="ECO:0007669"/>
    <property type="project" value="TreeGrafter"/>
</dbReference>
<dbReference type="OrthoDB" id="9789527at2"/>
<feature type="transmembrane region" description="Helical" evidence="6">
    <location>
        <begin position="187"/>
        <end position="207"/>
    </location>
</feature>
<protein>
    <submittedName>
        <fullName evidence="7">MATE family multidrug resistance protein</fullName>
    </submittedName>
    <submittedName>
        <fullName evidence="8">Multidrug resistance protein, MATE family</fullName>
    </submittedName>
</protein>
<feature type="transmembrane region" description="Helical" evidence="6">
    <location>
        <begin position="313"/>
        <end position="334"/>
    </location>
</feature>
<feature type="transmembrane region" description="Helical" evidence="6">
    <location>
        <begin position="90"/>
        <end position="114"/>
    </location>
</feature>
<proteinExistence type="inferred from homology"/>
<sequence>MSEVSHRRVLRIAIPVVLSNATIPLLGAVDTGVVGQMGEAVPIAAVGIGAIALTSIYWIFGFLRMGTTGMTAQAIGAGDEAETVALLSRALLIAGVAGAGLIGLQSALFAGAFALSPATPAVEASARDYMSIRIWSAPAAIAVYGITGWLIAAERTGAVLALQLVMNGGNMALSLWLGLGLGWGVTGVAWATFASEWVGAGLGLWLCRGALRVPAWRDPARVFDAVRLKRMMAVNGDILIRSVLLQATFLSFVFVGARFGTATLAANQVLLQFIYIMAYALDGFAFAAEALVGQAFGARARARLRRAVVVTGIWGAGMAAGLAAGYALGGVALIETLATDPEVRAAAAAFLPWAVLGPLVGVWSFMLDGIFIGATRTRDMRNMMAVSFAVYVGAALVLVPWLGNHGLWAALTISFLARAATLGLRYPALEAAAEAGGPAPRAPRDI</sequence>
<evidence type="ECO:0000313" key="7">
    <source>
        <dbReference type="EMBL" id="PWJ19299.1"/>
    </source>
</evidence>
<dbReference type="CDD" id="cd13136">
    <property type="entry name" value="MATE_DinF_like"/>
    <property type="match status" value="1"/>
</dbReference>
<feature type="transmembrane region" description="Helical" evidence="6">
    <location>
        <begin position="134"/>
        <end position="152"/>
    </location>
</feature>
<evidence type="ECO:0000256" key="2">
    <source>
        <dbReference type="ARBA" id="ARBA00010199"/>
    </source>
</evidence>
<dbReference type="Pfam" id="PF01554">
    <property type="entry name" value="MatE"/>
    <property type="match status" value="2"/>
</dbReference>
<keyword evidence="3 6" id="KW-0812">Transmembrane</keyword>
<dbReference type="InterPro" id="IPR044644">
    <property type="entry name" value="DinF-like"/>
</dbReference>
<feature type="transmembrane region" description="Helical" evidence="6">
    <location>
        <begin position="383"/>
        <end position="401"/>
    </location>
</feature>
<dbReference type="PANTHER" id="PTHR42893">
    <property type="entry name" value="PROTEIN DETOXIFICATION 44, CHLOROPLASTIC-RELATED"/>
    <property type="match status" value="1"/>
</dbReference>
<keyword evidence="9" id="KW-1185">Reference proteome</keyword>
<evidence type="ECO:0000256" key="4">
    <source>
        <dbReference type="ARBA" id="ARBA00022989"/>
    </source>
</evidence>
<dbReference type="NCBIfam" id="TIGR00797">
    <property type="entry name" value="matE"/>
    <property type="match status" value="1"/>
</dbReference>
<evidence type="ECO:0000313" key="10">
    <source>
        <dbReference type="Proteomes" id="UP000251571"/>
    </source>
</evidence>
<keyword evidence="4 6" id="KW-1133">Transmembrane helix</keyword>
<evidence type="ECO:0000256" key="1">
    <source>
        <dbReference type="ARBA" id="ARBA00004141"/>
    </source>
</evidence>
<dbReference type="EMBL" id="QGDJ01000004">
    <property type="protein sequence ID" value="PWJ19299.1"/>
    <property type="molecule type" value="Genomic_DNA"/>
</dbReference>
<evidence type="ECO:0000256" key="6">
    <source>
        <dbReference type="SAM" id="Phobius"/>
    </source>
</evidence>
<dbReference type="EMBL" id="UETC01000004">
    <property type="protein sequence ID" value="SSA45961.1"/>
    <property type="molecule type" value="Genomic_DNA"/>
</dbReference>
<evidence type="ECO:0000313" key="9">
    <source>
        <dbReference type="Proteomes" id="UP000245839"/>
    </source>
</evidence>
<feature type="transmembrane region" description="Helical" evidence="6">
    <location>
        <begin position="346"/>
        <end position="371"/>
    </location>
</feature>
<dbReference type="GO" id="GO:0042910">
    <property type="term" value="F:xenobiotic transmembrane transporter activity"/>
    <property type="evidence" value="ECO:0007669"/>
    <property type="project" value="InterPro"/>
</dbReference>
<dbReference type="GO" id="GO:0015297">
    <property type="term" value="F:antiporter activity"/>
    <property type="evidence" value="ECO:0007669"/>
    <property type="project" value="InterPro"/>
</dbReference>
<reference evidence="7 9" key="2">
    <citation type="submission" date="2018-03" db="EMBL/GenBank/DDBJ databases">
        <title>Genomic Encyclopedia of Archaeal and Bacterial Type Strains, Phase II (KMG-II): from individual species to whole genera.</title>
        <authorList>
            <person name="Goeker M."/>
        </authorList>
    </citation>
    <scope>NUCLEOTIDE SEQUENCE [LARGE SCALE GENOMIC DNA]</scope>
    <source>
        <strain evidence="7 9">DSM 25227</strain>
    </source>
</reference>
<dbReference type="RefSeq" id="WP_109564400.1">
    <property type="nucleotide sequence ID" value="NZ_QGDJ01000004.1"/>
</dbReference>
<dbReference type="AlphaFoldDB" id="A0A2Y9ANB6"/>
<comment type="similarity">
    <text evidence="2">Belongs to the multi antimicrobial extrusion (MATE) (TC 2.A.66.1) family.</text>
</comment>
<reference evidence="8 10" key="1">
    <citation type="submission" date="2016-10" db="EMBL/GenBank/DDBJ databases">
        <authorList>
            <person name="Cai Z."/>
        </authorList>
    </citation>
    <scope>NUCLEOTIDE SEQUENCE [LARGE SCALE GENOMIC DNA]</scope>
    <source>
        <strain evidence="8 10">DSM 25227</strain>
    </source>
</reference>
<organism evidence="8 10">
    <name type="scientific">Jannaschia seohaensis</name>
    <dbReference type="NCBI Taxonomy" id="475081"/>
    <lineage>
        <taxon>Bacteria</taxon>
        <taxon>Pseudomonadati</taxon>
        <taxon>Pseudomonadota</taxon>
        <taxon>Alphaproteobacteria</taxon>
        <taxon>Rhodobacterales</taxon>
        <taxon>Roseobacteraceae</taxon>
        <taxon>Jannaschia</taxon>
    </lineage>
</organism>
<comment type="subcellular location">
    <subcellularLocation>
        <location evidence="1">Membrane</location>
        <topology evidence="1">Multi-pass membrane protein</topology>
    </subcellularLocation>
</comment>
<feature type="transmembrane region" description="Helical" evidence="6">
    <location>
        <begin position="41"/>
        <end position="60"/>
    </location>
</feature>
<gene>
    <name evidence="7" type="ORF">BCF38_104233</name>
    <name evidence="8" type="ORF">SAMN05421539_104233</name>
</gene>
<feature type="transmembrane region" description="Helical" evidence="6">
    <location>
        <begin position="269"/>
        <end position="292"/>
    </location>
</feature>
<feature type="transmembrane region" description="Helical" evidence="6">
    <location>
        <begin position="12"/>
        <end position="29"/>
    </location>
</feature>
<keyword evidence="5 6" id="KW-0472">Membrane</keyword>
<evidence type="ECO:0000256" key="3">
    <source>
        <dbReference type="ARBA" id="ARBA00022692"/>
    </source>
</evidence>
<feature type="transmembrane region" description="Helical" evidence="6">
    <location>
        <begin position="159"/>
        <end position="181"/>
    </location>
</feature>
<feature type="transmembrane region" description="Helical" evidence="6">
    <location>
        <begin position="238"/>
        <end position="257"/>
    </location>
</feature>
<accession>A0A2Y9ANB6</accession>
<evidence type="ECO:0000256" key="5">
    <source>
        <dbReference type="ARBA" id="ARBA00023136"/>
    </source>
</evidence>